<evidence type="ECO:0000313" key="3">
    <source>
        <dbReference type="Proteomes" id="UP001164286"/>
    </source>
</evidence>
<dbReference type="AlphaFoldDB" id="A0AA38LYK2"/>
<name>A0AA38LYK2_9TREE</name>
<dbReference type="EMBL" id="JAKWFO010000001">
    <property type="protein sequence ID" value="KAI9639136.1"/>
    <property type="molecule type" value="Genomic_DNA"/>
</dbReference>
<reference evidence="2" key="1">
    <citation type="journal article" date="2022" name="G3 (Bethesda)">
        <title>High quality genome of the basidiomycete yeast Dioszegia hungarica PDD-24b-2 isolated from cloud water.</title>
        <authorList>
            <person name="Jarrige D."/>
            <person name="Haridas S."/>
            <person name="Bleykasten-Grosshans C."/>
            <person name="Joly M."/>
            <person name="Nadalig T."/>
            <person name="Sancelme M."/>
            <person name="Vuilleumier S."/>
            <person name="Grigoriev I.V."/>
            <person name="Amato P."/>
            <person name="Bringel F."/>
        </authorList>
    </citation>
    <scope>NUCLEOTIDE SEQUENCE</scope>
    <source>
        <strain evidence="2">PDD-24b-2</strain>
    </source>
</reference>
<proteinExistence type="predicted"/>
<evidence type="ECO:0000313" key="2">
    <source>
        <dbReference type="EMBL" id="KAI9639136.1"/>
    </source>
</evidence>
<gene>
    <name evidence="2" type="ORF">MKK02DRAFT_29258</name>
</gene>
<protein>
    <submittedName>
        <fullName evidence="2">Uncharacterized protein</fullName>
    </submittedName>
</protein>
<keyword evidence="3" id="KW-1185">Reference proteome</keyword>
<accession>A0AA38LYK2</accession>
<organism evidence="2 3">
    <name type="scientific">Dioszegia hungarica</name>
    <dbReference type="NCBI Taxonomy" id="4972"/>
    <lineage>
        <taxon>Eukaryota</taxon>
        <taxon>Fungi</taxon>
        <taxon>Dikarya</taxon>
        <taxon>Basidiomycota</taxon>
        <taxon>Agaricomycotina</taxon>
        <taxon>Tremellomycetes</taxon>
        <taxon>Tremellales</taxon>
        <taxon>Bulleribasidiaceae</taxon>
        <taxon>Dioszegia</taxon>
    </lineage>
</organism>
<evidence type="ECO:0000256" key="1">
    <source>
        <dbReference type="SAM" id="MobiDB-lite"/>
    </source>
</evidence>
<dbReference type="RefSeq" id="XP_052948913.1">
    <property type="nucleotide sequence ID" value="XM_053087765.1"/>
</dbReference>
<feature type="region of interest" description="Disordered" evidence="1">
    <location>
        <begin position="358"/>
        <end position="407"/>
    </location>
</feature>
<comment type="caution">
    <text evidence="2">The sequence shown here is derived from an EMBL/GenBank/DDBJ whole genome shotgun (WGS) entry which is preliminary data.</text>
</comment>
<feature type="compositionally biased region" description="Basic residues" evidence="1">
    <location>
        <begin position="126"/>
        <end position="135"/>
    </location>
</feature>
<feature type="compositionally biased region" description="Low complexity" evidence="1">
    <location>
        <begin position="86"/>
        <end position="95"/>
    </location>
</feature>
<feature type="region of interest" description="Disordered" evidence="1">
    <location>
        <begin position="83"/>
        <end position="149"/>
    </location>
</feature>
<dbReference type="GeneID" id="77726970"/>
<sequence length="407" mass="43991">MSENQDFYLRDEGIPMQASILLDELQSAAGEHDVLRRASDSGDWPTDLGGDDIDLQGLENPPLADLAISFPINDFVYDTDDSEQDGAAVAAGSSAEGRDGLSTPQPGAQDADVTDHAGVIGTGRMIRQKPRRGPPKRQVTSAPPTREDKDKAWLKAMAEAVASHNDLSDHPTRLDTFLSHVATKSSLAEVDAAMGYSAGTCLTLLRWNAEQHAECEGNASLVEKDRRDLRAFKGFFDALMTDGASHESILTATITADRFRLKQPNTHYKIQGRLWSYAHPDVQRERLPHYHPGDSAGAVGPRTKKEMEMNSAKWAVFGDLKPPIKRREPHIVSAGAASNITVAAVGDPFILFCTEDPDMTETTSTNAEDSDGMPDGAFDALMSATPGGDDDSPDVAMTDLDFSNPLL</sequence>
<dbReference type="Proteomes" id="UP001164286">
    <property type="component" value="Unassembled WGS sequence"/>
</dbReference>